<feature type="domain" description="Bet v I/Major latex protein" evidence="3">
    <location>
        <begin position="1"/>
        <end position="135"/>
    </location>
</feature>
<sequence>MGAVTFTNEYTCPIPPTRAFKALILNGDNLIPKLMPQAFKSIELIQGDGGVGSIKQVNFAEGGPFKSVKHRVDEVNEEACKYNYTLIEGDVLMDKFEKICYEIELVASPDGGSITKSTTKYYPLGNYVINEEELKQRKISFNQHEIKSTGRRHASREIRKYKNTPTTATRNPTTNP</sequence>
<dbReference type="CDD" id="cd07816">
    <property type="entry name" value="Bet_v1-like"/>
    <property type="match status" value="1"/>
</dbReference>
<dbReference type="InterPro" id="IPR024949">
    <property type="entry name" value="Bet_v_I_allergen"/>
</dbReference>
<feature type="region of interest" description="Disordered" evidence="2">
    <location>
        <begin position="145"/>
        <end position="176"/>
    </location>
</feature>
<gene>
    <name evidence="4" type="ORF">HYC85_012834</name>
</gene>
<dbReference type="InterPro" id="IPR050279">
    <property type="entry name" value="Plant_def-hormone_signal"/>
</dbReference>
<protein>
    <recommendedName>
        <fullName evidence="3">Bet v I/Major latex protein domain-containing protein</fullName>
    </recommendedName>
</protein>
<dbReference type="PRINTS" id="PR00634">
    <property type="entry name" value="BETALLERGEN"/>
</dbReference>
<dbReference type="GO" id="GO:0005634">
    <property type="term" value="C:nucleus"/>
    <property type="evidence" value="ECO:0007669"/>
    <property type="project" value="TreeGrafter"/>
</dbReference>
<comment type="similarity">
    <text evidence="1">Belongs to the BetVI family.</text>
</comment>
<dbReference type="GO" id="GO:0005737">
    <property type="term" value="C:cytoplasm"/>
    <property type="evidence" value="ECO:0007669"/>
    <property type="project" value="TreeGrafter"/>
</dbReference>
<dbReference type="PANTHER" id="PTHR31213:SF70">
    <property type="entry name" value="MAJOR ALLERGEN PRU AR 1-LIKE"/>
    <property type="match status" value="1"/>
</dbReference>
<dbReference type="Gene3D" id="3.30.530.20">
    <property type="match status" value="1"/>
</dbReference>
<dbReference type="Pfam" id="PF00407">
    <property type="entry name" value="Bet_v_1"/>
    <property type="match status" value="1"/>
</dbReference>
<dbReference type="GO" id="GO:0006952">
    <property type="term" value="P:defense response"/>
    <property type="evidence" value="ECO:0007669"/>
    <property type="project" value="InterPro"/>
</dbReference>
<dbReference type="GO" id="GO:0010427">
    <property type="term" value="F:abscisic acid binding"/>
    <property type="evidence" value="ECO:0007669"/>
    <property type="project" value="InterPro"/>
</dbReference>
<accession>A0A7J7HF34</accession>
<evidence type="ECO:0000256" key="1">
    <source>
        <dbReference type="ARBA" id="ARBA00009744"/>
    </source>
</evidence>
<evidence type="ECO:0000259" key="3">
    <source>
        <dbReference type="Pfam" id="PF00407"/>
    </source>
</evidence>
<evidence type="ECO:0000256" key="2">
    <source>
        <dbReference type="SAM" id="MobiDB-lite"/>
    </source>
</evidence>
<organism evidence="4 5">
    <name type="scientific">Camellia sinensis</name>
    <name type="common">Tea plant</name>
    <name type="synonym">Thea sinensis</name>
    <dbReference type="NCBI Taxonomy" id="4442"/>
    <lineage>
        <taxon>Eukaryota</taxon>
        <taxon>Viridiplantae</taxon>
        <taxon>Streptophyta</taxon>
        <taxon>Embryophyta</taxon>
        <taxon>Tracheophyta</taxon>
        <taxon>Spermatophyta</taxon>
        <taxon>Magnoliopsida</taxon>
        <taxon>eudicotyledons</taxon>
        <taxon>Gunneridae</taxon>
        <taxon>Pentapetalae</taxon>
        <taxon>asterids</taxon>
        <taxon>Ericales</taxon>
        <taxon>Theaceae</taxon>
        <taxon>Camellia</taxon>
    </lineage>
</organism>
<dbReference type="GO" id="GO:0009738">
    <property type="term" value="P:abscisic acid-activated signaling pathway"/>
    <property type="evidence" value="ECO:0007669"/>
    <property type="project" value="InterPro"/>
</dbReference>
<name>A0A7J7HF34_CAMSI</name>
<comment type="caution">
    <text evidence="4">The sequence shown here is derived from an EMBL/GenBank/DDBJ whole genome shotgun (WGS) entry which is preliminary data.</text>
</comment>
<dbReference type="PANTHER" id="PTHR31213">
    <property type="entry name" value="OS08G0374000 PROTEIN-RELATED"/>
    <property type="match status" value="1"/>
</dbReference>
<evidence type="ECO:0000313" key="5">
    <source>
        <dbReference type="Proteomes" id="UP000593564"/>
    </source>
</evidence>
<dbReference type="InterPro" id="IPR000916">
    <property type="entry name" value="Bet_v_I/MLP"/>
</dbReference>
<feature type="compositionally biased region" description="Low complexity" evidence="2">
    <location>
        <begin position="163"/>
        <end position="176"/>
    </location>
</feature>
<dbReference type="GO" id="GO:0038023">
    <property type="term" value="F:signaling receptor activity"/>
    <property type="evidence" value="ECO:0007669"/>
    <property type="project" value="InterPro"/>
</dbReference>
<reference evidence="4 5" key="2">
    <citation type="submission" date="2020-07" db="EMBL/GenBank/DDBJ databases">
        <title>Genome assembly of wild tea tree DASZ reveals pedigree and selection history of tea varieties.</title>
        <authorList>
            <person name="Zhang W."/>
        </authorList>
    </citation>
    <scope>NUCLEOTIDE SEQUENCE [LARGE SCALE GENOMIC DNA]</scope>
    <source>
        <strain evidence="5">cv. G240</strain>
        <tissue evidence="4">Leaf</tissue>
    </source>
</reference>
<reference evidence="5" key="1">
    <citation type="journal article" date="2020" name="Nat. Commun.">
        <title>Genome assembly of wild tea tree DASZ reveals pedigree and selection history of tea varieties.</title>
        <authorList>
            <person name="Zhang W."/>
            <person name="Zhang Y."/>
            <person name="Qiu H."/>
            <person name="Guo Y."/>
            <person name="Wan H."/>
            <person name="Zhang X."/>
            <person name="Scossa F."/>
            <person name="Alseekh S."/>
            <person name="Zhang Q."/>
            <person name="Wang P."/>
            <person name="Xu L."/>
            <person name="Schmidt M.H."/>
            <person name="Jia X."/>
            <person name="Li D."/>
            <person name="Zhu A."/>
            <person name="Guo F."/>
            <person name="Chen W."/>
            <person name="Ni D."/>
            <person name="Usadel B."/>
            <person name="Fernie A.R."/>
            <person name="Wen W."/>
        </authorList>
    </citation>
    <scope>NUCLEOTIDE SEQUENCE [LARGE SCALE GENOMIC DNA]</scope>
    <source>
        <strain evidence="5">cv. G240</strain>
    </source>
</reference>
<dbReference type="SUPFAM" id="SSF55961">
    <property type="entry name" value="Bet v1-like"/>
    <property type="match status" value="1"/>
</dbReference>
<keyword evidence="5" id="KW-1185">Reference proteome</keyword>
<proteinExistence type="inferred from homology"/>
<dbReference type="AlphaFoldDB" id="A0A7J7HF34"/>
<dbReference type="InterPro" id="IPR023393">
    <property type="entry name" value="START-like_dom_sf"/>
</dbReference>
<dbReference type="EMBL" id="JACBKZ010000005">
    <property type="protein sequence ID" value="KAF5950841.1"/>
    <property type="molecule type" value="Genomic_DNA"/>
</dbReference>
<dbReference type="FunFam" id="3.30.530.20:FF:000007">
    <property type="entry name" value="Major pollen allergen Bet v 1-A"/>
    <property type="match status" value="1"/>
</dbReference>
<dbReference type="PROSITE" id="PS00451">
    <property type="entry name" value="PATHOGENESIS_BETVI"/>
    <property type="match status" value="1"/>
</dbReference>
<dbReference type="Proteomes" id="UP000593564">
    <property type="component" value="Unassembled WGS sequence"/>
</dbReference>
<evidence type="ECO:0000313" key="4">
    <source>
        <dbReference type="EMBL" id="KAF5950841.1"/>
    </source>
</evidence>
<dbReference type="GO" id="GO:0004864">
    <property type="term" value="F:protein phosphatase inhibitor activity"/>
    <property type="evidence" value="ECO:0007669"/>
    <property type="project" value="InterPro"/>
</dbReference>